<dbReference type="Gene3D" id="3.30.70.270">
    <property type="match status" value="1"/>
</dbReference>
<reference evidence="4 5" key="1">
    <citation type="submission" date="2021-01" db="EMBL/GenBank/DDBJ databases">
        <title>Genomic Encyclopedia of Type Strains, Phase IV (KMG-IV): sequencing the most valuable type-strain genomes for metagenomic binning, comparative biology and taxonomic classification.</title>
        <authorList>
            <person name="Goeker M."/>
        </authorList>
    </citation>
    <scope>NUCLEOTIDE SEQUENCE [LARGE SCALE GENOMIC DNA]</scope>
    <source>
        <strain evidence="4 5">DSM 25890</strain>
    </source>
</reference>
<feature type="domain" description="GGDEF" evidence="3">
    <location>
        <begin position="250"/>
        <end position="385"/>
    </location>
</feature>
<evidence type="ECO:0000313" key="5">
    <source>
        <dbReference type="Proteomes" id="UP001314796"/>
    </source>
</evidence>
<keyword evidence="1" id="KW-1133">Transmembrane helix</keyword>
<dbReference type="Proteomes" id="UP001314796">
    <property type="component" value="Unassembled WGS sequence"/>
</dbReference>
<dbReference type="InterPro" id="IPR001633">
    <property type="entry name" value="EAL_dom"/>
</dbReference>
<dbReference type="InterPro" id="IPR000160">
    <property type="entry name" value="GGDEF_dom"/>
</dbReference>
<feature type="domain" description="EAL" evidence="2">
    <location>
        <begin position="394"/>
        <end position="648"/>
    </location>
</feature>
<evidence type="ECO:0000313" key="4">
    <source>
        <dbReference type="EMBL" id="MBM7615475.1"/>
    </source>
</evidence>
<dbReference type="CDD" id="cd01948">
    <property type="entry name" value="EAL"/>
    <property type="match status" value="1"/>
</dbReference>
<dbReference type="PROSITE" id="PS50883">
    <property type="entry name" value="EAL"/>
    <property type="match status" value="1"/>
</dbReference>
<keyword evidence="1" id="KW-0812">Transmembrane</keyword>
<feature type="transmembrane region" description="Helical" evidence="1">
    <location>
        <begin position="12"/>
        <end position="34"/>
    </location>
</feature>
<evidence type="ECO:0000259" key="2">
    <source>
        <dbReference type="PROSITE" id="PS50883"/>
    </source>
</evidence>
<name>A0ABS2NRB4_9FIRM</name>
<dbReference type="PANTHER" id="PTHR33121">
    <property type="entry name" value="CYCLIC DI-GMP PHOSPHODIESTERASE PDEF"/>
    <property type="match status" value="1"/>
</dbReference>
<organism evidence="4 5">
    <name type="scientific">Alkaliphilus hydrothermalis</name>
    <dbReference type="NCBI Taxonomy" id="1482730"/>
    <lineage>
        <taxon>Bacteria</taxon>
        <taxon>Bacillati</taxon>
        <taxon>Bacillota</taxon>
        <taxon>Clostridia</taxon>
        <taxon>Peptostreptococcales</taxon>
        <taxon>Natronincolaceae</taxon>
        <taxon>Alkaliphilus</taxon>
    </lineage>
</organism>
<dbReference type="Pfam" id="PF00563">
    <property type="entry name" value="EAL"/>
    <property type="match status" value="1"/>
</dbReference>
<gene>
    <name evidence="4" type="ORF">JOC73_002045</name>
</gene>
<dbReference type="NCBIfam" id="TIGR00254">
    <property type="entry name" value="GGDEF"/>
    <property type="match status" value="1"/>
</dbReference>
<accession>A0ABS2NRB4</accession>
<evidence type="ECO:0000259" key="3">
    <source>
        <dbReference type="PROSITE" id="PS50887"/>
    </source>
</evidence>
<protein>
    <submittedName>
        <fullName evidence="4">Diguanylate cyclase (GGDEF)-like protein</fullName>
    </submittedName>
</protein>
<dbReference type="PANTHER" id="PTHR33121:SF71">
    <property type="entry name" value="OXYGEN SENSOR PROTEIN DOSP"/>
    <property type="match status" value="1"/>
</dbReference>
<dbReference type="InterPro" id="IPR043128">
    <property type="entry name" value="Rev_trsase/Diguanyl_cyclase"/>
</dbReference>
<dbReference type="PROSITE" id="PS50887">
    <property type="entry name" value="GGDEF"/>
    <property type="match status" value="1"/>
</dbReference>
<dbReference type="InterPro" id="IPR035919">
    <property type="entry name" value="EAL_sf"/>
</dbReference>
<dbReference type="EMBL" id="JAFBEE010000013">
    <property type="protein sequence ID" value="MBM7615475.1"/>
    <property type="molecule type" value="Genomic_DNA"/>
</dbReference>
<dbReference type="SMART" id="SM00052">
    <property type="entry name" value="EAL"/>
    <property type="match status" value="1"/>
</dbReference>
<dbReference type="RefSeq" id="WP_204402733.1">
    <property type="nucleotide sequence ID" value="NZ_JAFBEE010000013.1"/>
</dbReference>
<sequence>MLQHLKRQKSFMLPIGIIIIAIISTSLYGLWNLGILNSNISKFRIINSQNDDLYEIRKAFLEIRMTVNTAIAKEDYSITPVLIVDAKDRQIKTLLHSYEMVDGNSDKLIKLRNLRFNYESYIRQLQSVNDRLKNREVLDTDQITNLKMTGDNIIETIDEITSINNDTVKNLIQITHYYYRSKITYVAVILLLCTLFLVWAYVRVIFKINKAEEQTKYIAYYDSLTKLPNQTYLFKEISSKIKEFNSVSDKKMFIFFINIDDFKVVNNTLDYEYGDQLLQSVASKLRIIFNDESKYFVSRFGGDEFALLISEVHSIEEITELAENLIKLFHNPWSINNQEIYIGSSIGISHYPEDGDDSNILLQRANIAMSKAKELGKNQFQFFQLYMYNNILNTKEMVVKIRHALQNDEFCLYYQPQIDSKTGKIVGVEALIRWMSPEFGIIPPMQFISIAETTGLIVDMGKWIIERACRQNKDWQSKGFPPVYMAVNISAVQLQHKDFLSIINELLNKTALDPEYLELEITESVLMESIDTTLGTLQALKNVGVKISLDDFGTGFSSLNYLRKLPINTLKIDRSFITNIENNPVENDILETIISLAHKLNLNVIAEGVETLDQLHHLVEKKCDHAQGYLISKPLPAEELERFMAQGYIQF</sequence>
<keyword evidence="5" id="KW-1185">Reference proteome</keyword>
<evidence type="ECO:0000256" key="1">
    <source>
        <dbReference type="SAM" id="Phobius"/>
    </source>
</evidence>
<dbReference type="InterPro" id="IPR050706">
    <property type="entry name" value="Cyclic-di-GMP_PDE-like"/>
</dbReference>
<dbReference type="Gene3D" id="3.20.20.450">
    <property type="entry name" value="EAL domain"/>
    <property type="match status" value="1"/>
</dbReference>
<dbReference type="SMART" id="SM00267">
    <property type="entry name" value="GGDEF"/>
    <property type="match status" value="1"/>
</dbReference>
<keyword evidence="1" id="KW-0472">Membrane</keyword>
<dbReference type="CDD" id="cd01949">
    <property type="entry name" value="GGDEF"/>
    <property type="match status" value="1"/>
</dbReference>
<feature type="transmembrane region" description="Helical" evidence="1">
    <location>
        <begin position="183"/>
        <end position="202"/>
    </location>
</feature>
<dbReference type="Pfam" id="PF00990">
    <property type="entry name" value="GGDEF"/>
    <property type="match status" value="1"/>
</dbReference>
<dbReference type="SUPFAM" id="SSF55073">
    <property type="entry name" value="Nucleotide cyclase"/>
    <property type="match status" value="1"/>
</dbReference>
<dbReference type="SUPFAM" id="SSF141868">
    <property type="entry name" value="EAL domain-like"/>
    <property type="match status" value="1"/>
</dbReference>
<dbReference type="InterPro" id="IPR029787">
    <property type="entry name" value="Nucleotide_cyclase"/>
</dbReference>
<proteinExistence type="predicted"/>
<comment type="caution">
    <text evidence="4">The sequence shown here is derived from an EMBL/GenBank/DDBJ whole genome shotgun (WGS) entry which is preliminary data.</text>
</comment>